<feature type="region of interest" description="Disordered" evidence="1">
    <location>
        <begin position="93"/>
        <end position="113"/>
    </location>
</feature>
<dbReference type="GO" id="GO:0016491">
    <property type="term" value="F:oxidoreductase activity"/>
    <property type="evidence" value="ECO:0007669"/>
    <property type="project" value="InterPro"/>
</dbReference>
<protein>
    <submittedName>
        <fullName evidence="3">D-threo-aldose 1-dehydrogenase</fullName>
    </submittedName>
</protein>
<dbReference type="GO" id="GO:0005829">
    <property type="term" value="C:cytosol"/>
    <property type="evidence" value="ECO:0007669"/>
    <property type="project" value="TreeGrafter"/>
</dbReference>
<feature type="domain" description="NADP-dependent oxidoreductase" evidence="2">
    <location>
        <begin position="24"/>
        <end position="314"/>
    </location>
</feature>
<comment type="caution">
    <text evidence="3">The sequence shown here is derived from an EMBL/GenBank/DDBJ whole genome shotgun (WGS) entry which is preliminary data.</text>
</comment>
<sequence>MTPVRPTALPERRLGSSGVTVSALSLGAAALGNLYSPVSDADADATVRTAWELGMRYVDTAPHYGLGRSEERVGRALRGLPRSSFTLSTKAGRRLRPLGPGERADPQGFADPPPRQRFWDFGADGVRASVEESLERLGLDRIDVVYLHDPDGHEEQAYATAFPALAELRSQGVVGAIGAGMNQTPMLARFVRDLDLDVVLCAGRYTLLDQSALTELFPACERRGTSVVIGGVYNSGLLADPSPASTFDYGPAPEPLVRRAREMARVCARHGVPLRAAALRFAAAHPVVASVLVGCRTAEEARDNRRLWDQEIPDGLWDELGVPAPPEASARTGGGER</sequence>
<dbReference type="Pfam" id="PF00248">
    <property type="entry name" value="Aldo_ket_red"/>
    <property type="match status" value="1"/>
</dbReference>
<dbReference type="CDD" id="cd19152">
    <property type="entry name" value="AKR_AKR15A"/>
    <property type="match status" value="1"/>
</dbReference>
<name>A0A4R6UKB7_9ACTN</name>
<dbReference type="PANTHER" id="PTHR42686">
    <property type="entry name" value="GH17980P-RELATED"/>
    <property type="match status" value="1"/>
</dbReference>
<dbReference type="RefSeq" id="WP_133743102.1">
    <property type="nucleotide sequence ID" value="NZ_SNYN01000024.1"/>
</dbReference>
<dbReference type="OrthoDB" id="9768851at2"/>
<organism evidence="3 4">
    <name type="scientific">Actinorugispora endophytica</name>
    <dbReference type="NCBI Taxonomy" id="1605990"/>
    <lineage>
        <taxon>Bacteria</taxon>
        <taxon>Bacillati</taxon>
        <taxon>Actinomycetota</taxon>
        <taxon>Actinomycetes</taxon>
        <taxon>Streptosporangiales</taxon>
        <taxon>Nocardiopsidaceae</taxon>
        <taxon>Actinorugispora</taxon>
    </lineage>
</organism>
<feature type="region of interest" description="Disordered" evidence="1">
    <location>
        <begin position="318"/>
        <end position="337"/>
    </location>
</feature>
<proteinExistence type="predicted"/>
<gene>
    <name evidence="3" type="ORF">EV190_12411</name>
</gene>
<dbReference type="InterPro" id="IPR023210">
    <property type="entry name" value="NADP_OxRdtase_dom"/>
</dbReference>
<accession>A0A4R6UKB7</accession>
<dbReference type="Gene3D" id="3.20.20.100">
    <property type="entry name" value="NADP-dependent oxidoreductase domain"/>
    <property type="match status" value="1"/>
</dbReference>
<dbReference type="AlphaFoldDB" id="A0A4R6UKB7"/>
<dbReference type="EMBL" id="SNYN01000024">
    <property type="protein sequence ID" value="TDQ46576.1"/>
    <property type="molecule type" value="Genomic_DNA"/>
</dbReference>
<evidence type="ECO:0000259" key="2">
    <source>
        <dbReference type="Pfam" id="PF00248"/>
    </source>
</evidence>
<evidence type="ECO:0000256" key="1">
    <source>
        <dbReference type="SAM" id="MobiDB-lite"/>
    </source>
</evidence>
<dbReference type="InterPro" id="IPR020471">
    <property type="entry name" value="AKR"/>
</dbReference>
<evidence type="ECO:0000313" key="4">
    <source>
        <dbReference type="Proteomes" id="UP000295281"/>
    </source>
</evidence>
<evidence type="ECO:0000313" key="3">
    <source>
        <dbReference type="EMBL" id="TDQ46576.1"/>
    </source>
</evidence>
<dbReference type="Proteomes" id="UP000295281">
    <property type="component" value="Unassembled WGS sequence"/>
</dbReference>
<reference evidence="3 4" key="1">
    <citation type="submission" date="2019-03" db="EMBL/GenBank/DDBJ databases">
        <title>Genomic Encyclopedia of Type Strains, Phase IV (KMG-IV): sequencing the most valuable type-strain genomes for metagenomic binning, comparative biology and taxonomic classification.</title>
        <authorList>
            <person name="Goeker M."/>
        </authorList>
    </citation>
    <scope>NUCLEOTIDE SEQUENCE [LARGE SCALE GENOMIC DNA]</scope>
    <source>
        <strain evidence="3 4">DSM 46770</strain>
    </source>
</reference>
<dbReference type="InterPro" id="IPR036812">
    <property type="entry name" value="NAD(P)_OxRdtase_dom_sf"/>
</dbReference>
<keyword evidence="4" id="KW-1185">Reference proteome</keyword>
<dbReference type="PANTHER" id="PTHR42686:SF1">
    <property type="entry name" value="GH17980P-RELATED"/>
    <property type="match status" value="1"/>
</dbReference>
<dbReference type="SUPFAM" id="SSF51430">
    <property type="entry name" value="NAD(P)-linked oxidoreductase"/>
    <property type="match status" value="1"/>
</dbReference>